<evidence type="ECO:0000313" key="6">
    <source>
        <dbReference type="EMBL" id="STO22955.1"/>
    </source>
</evidence>
<sequence>MILKLINRTLITLLIMALFLFLPIGTLNWPSAWIFLFLQGSFEVSIACWLAKYDPELLKERRSFVIQRGQKKWDKVVMILFSILQITWLPFVAFDVAYSQGNLVPVFVKVVAAILIITGFYIFYLVFRENSYASPVVKIQKAREHKIVTTGPYRYVRHPMYSGSILYFIGIPLLLGSWYGLLFTFFLSILLIIRSRLEEKALVEEFSDPYIEYAKRVPFRFIPFVY</sequence>
<dbReference type="STRING" id="1094715.GCA_000236165_03043"/>
<dbReference type="Pfam" id="PF04191">
    <property type="entry name" value="PEMT"/>
    <property type="match status" value="1"/>
</dbReference>
<keyword evidence="2 5" id="KW-0812">Transmembrane</keyword>
<feature type="transmembrane region" description="Helical" evidence="5">
    <location>
        <begin position="32"/>
        <end position="52"/>
    </location>
</feature>
<evidence type="ECO:0000256" key="1">
    <source>
        <dbReference type="ARBA" id="ARBA00004127"/>
    </source>
</evidence>
<dbReference type="InterPro" id="IPR007318">
    <property type="entry name" value="Phopholipid_MeTrfase"/>
</dbReference>
<keyword evidence="3 5" id="KW-1133">Transmembrane helix</keyword>
<dbReference type="GeneID" id="93293938"/>
<comment type="subcellular location">
    <subcellularLocation>
        <location evidence="1">Endomembrane system</location>
        <topology evidence="1">Multi-pass membrane protein</topology>
    </subcellularLocation>
</comment>
<feature type="transmembrane region" description="Helical" evidence="5">
    <location>
        <begin position="73"/>
        <end position="94"/>
    </location>
</feature>
<proteinExistence type="predicted"/>
<keyword evidence="7" id="KW-1185">Reference proteome</keyword>
<feature type="transmembrane region" description="Helical" evidence="5">
    <location>
        <begin position="5"/>
        <end position="26"/>
    </location>
</feature>
<dbReference type="PROSITE" id="PS50244">
    <property type="entry name" value="S5A_REDUCTASE"/>
    <property type="match status" value="1"/>
</dbReference>
<evidence type="ECO:0000313" key="7">
    <source>
        <dbReference type="Proteomes" id="UP000254554"/>
    </source>
</evidence>
<reference evidence="6 7" key="1">
    <citation type="submission" date="2018-06" db="EMBL/GenBank/DDBJ databases">
        <authorList>
            <consortium name="Pathogen Informatics"/>
            <person name="Doyle S."/>
        </authorList>
    </citation>
    <scope>NUCLEOTIDE SEQUENCE [LARGE SCALE GENOMIC DNA]</scope>
    <source>
        <strain evidence="6 7">NCTC11370</strain>
    </source>
</reference>
<keyword evidence="4 5" id="KW-0472">Membrane</keyword>
<dbReference type="PANTHER" id="PTHR43847">
    <property type="entry name" value="BLL3993 PROTEIN"/>
    <property type="match status" value="1"/>
</dbReference>
<organism evidence="6 7">
    <name type="scientific">Fluoribacter dumoffii</name>
    <dbReference type="NCBI Taxonomy" id="463"/>
    <lineage>
        <taxon>Bacteria</taxon>
        <taxon>Pseudomonadati</taxon>
        <taxon>Pseudomonadota</taxon>
        <taxon>Gammaproteobacteria</taxon>
        <taxon>Legionellales</taxon>
        <taxon>Legionellaceae</taxon>
        <taxon>Fluoribacter</taxon>
    </lineage>
</organism>
<gene>
    <name evidence="6" type="ORF">NCTC11370_03057</name>
</gene>
<dbReference type="InterPro" id="IPR052527">
    <property type="entry name" value="Metal_cation-efflux_comp"/>
</dbReference>
<feature type="transmembrane region" description="Helical" evidence="5">
    <location>
        <begin position="106"/>
        <end position="127"/>
    </location>
</feature>
<dbReference type="PANTHER" id="PTHR43847:SF1">
    <property type="entry name" value="BLL3993 PROTEIN"/>
    <property type="match status" value="1"/>
</dbReference>
<dbReference type="RefSeq" id="WP_010655076.1">
    <property type="nucleotide sequence ID" value="NZ_JAPHOO010000002.1"/>
</dbReference>
<evidence type="ECO:0000256" key="4">
    <source>
        <dbReference type="ARBA" id="ARBA00023136"/>
    </source>
</evidence>
<evidence type="ECO:0000256" key="5">
    <source>
        <dbReference type="SAM" id="Phobius"/>
    </source>
</evidence>
<dbReference type="GO" id="GO:0012505">
    <property type="term" value="C:endomembrane system"/>
    <property type="evidence" value="ECO:0007669"/>
    <property type="project" value="UniProtKB-SubCell"/>
</dbReference>
<name>A0A377GDT0_9GAMM</name>
<dbReference type="EMBL" id="UGGT01000001">
    <property type="protein sequence ID" value="STO22955.1"/>
    <property type="molecule type" value="Genomic_DNA"/>
</dbReference>
<feature type="transmembrane region" description="Helical" evidence="5">
    <location>
        <begin position="165"/>
        <end position="193"/>
    </location>
</feature>
<dbReference type="OrthoDB" id="5293276at2"/>
<protein>
    <submittedName>
        <fullName evidence="6">Uncharacterized protein</fullName>
    </submittedName>
</protein>
<accession>A0A377GDT0</accession>
<dbReference type="Proteomes" id="UP000254554">
    <property type="component" value="Unassembled WGS sequence"/>
</dbReference>
<evidence type="ECO:0000256" key="2">
    <source>
        <dbReference type="ARBA" id="ARBA00022692"/>
    </source>
</evidence>
<dbReference type="AlphaFoldDB" id="A0A377GDT0"/>
<dbReference type="Gene3D" id="1.20.120.1630">
    <property type="match status" value="1"/>
</dbReference>
<evidence type="ECO:0000256" key="3">
    <source>
        <dbReference type="ARBA" id="ARBA00022989"/>
    </source>
</evidence>